<dbReference type="RefSeq" id="WP_350343330.1">
    <property type="nucleotide sequence ID" value="NZ_CP158367.1"/>
</dbReference>
<dbReference type="InterPro" id="IPR036390">
    <property type="entry name" value="WH_DNA-bd_sf"/>
</dbReference>
<name>A0AAU7VLB0_9FIRM</name>
<evidence type="ECO:0000259" key="5">
    <source>
        <dbReference type="PROSITE" id="PS50931"/>
    </source>
</evidence>
<dbReference type="Gene3D" id="1.10.10.10">
    <property type="entry name" value="Winged helix-like DNA-binding domain superfamily/Winged helix DNA-binding domain"/>
    <property type="match status" value="1"/>
</dbReference>
<reference evidence="6" key="2">
    <citation type="submission" date="2024-06" db="EMBL/GenBank/DDBJ databases">
        <authorList>
            <person name="Petrova K.O."/>
            <person name="Toshchakov S.V."/>
            <person name="Boltjanskaja Y.V."/>
            <person name="Kevbrin V."/>
        </authorList>
    </citation>
    <scope>NUCLEOTIDE SEQUENCE</scope>
    <source>
        <strain evidence="6">Z-910T</strain>
    </source>
</reference>
<feature type="domain" description="HTH lysR-type" evidence="5">
    <location>
        <begin position="1"/>
        <end position="58"/>
    </location>
</feature>
<sequence length="298" mass="33254">MNLTTLKTFVTVVDEGNFSKASEKLHLSQPAVSMQMQSLSREIGVEIFLRVGKRVHLTDAGKILYNESVKILQIWENTEGMLSNYQEQVSGKLKLGASTIPGQYFLPSFVKKFKRDVPKGDISVIMGDSDWVIDGVSMGELDIGFVGKRVKSKEITSCRWVTDSFVAISSTEFPFDNLKNAKDLQRVPLVLRKKGSATREVLLDNLRNHFNLGINDLNVVMESNGTEGIISAVEANLGVAFISEVAAKRAESSRDIKIIKCPMEVKRDLFYIFRRDYAGSNIFKLFLNYLAKGGNQNG</sequence>
<dbReference type="PROSITE" id="PS50931">
    <property type="entry name" value="HTH_LYSR"/>
    <property type="match status" value="1"/>
</dbReference>
<gene>
    <name evidence="6" type="ORF">PRVXT_002627</name>
</gene>
<dbReference type="SUPFAM" id="SSF46785">
    <property type="entry name" value="Winged helix' DNA-binding domain"/>
    <property type="match status" value="1"/>
</dbReference>
<dbReference type="GO" id="GO:0000976">
    <property type="term" value="F:transcription cis-regulatory region binding"/>
    <property type="evidence" value="ECO:0007669"/>
    <property type="project" value="TreeGrafter"/>
</dbReference>
<dbReference type="InterPro" id="IPR005119">
    <property type="entry name" value="LysR_subst-bd"/>
</dbReference>
<protein>
    <submittedName>
        <fullName evidence="6">Selenium metabolism-associated LysR family transcriptional regulator</fullName>
    </submittedName>
</protein>
<reference evidence="6" key="1">
    <citation type="journal article" date="2013" name="Extremophiles">
        <title>Proteinivorax tanatarense gen. nov., sp. nov., an anaerobic, haloalkaliphilic, proteolytic bacterium isolated from a decaying algal bloom, and proposal of Proteinivoraceae fam. nov.</title>
        <authorList>
            <person name="Kevbrin V."/>
            <person name="Boltyanskaya Y."/>
            <person name="Zhilina T."/>
            <person name="Kolganova T."/>
            <person name="Lavrentjeva E."/>
            <person name="Kuznetsov B."/>
        </authorList>
    </citation>
    <scope>NUCLEOTIDE SEQUENCE</scope>
    <source>
        <strain evidence="6">Z-910T</strain>
    </source>
</reference>
<dbReference type="InterPro" id="IPR000847">
    <property type="entry name" value="LysR_HTH_N"/>
</dbReference>
<proteinExistence type="inferred from homology"/>
<evidence type="ECO:0000256" key="2">
    <source>
        <dbReference type="ARBA" id="ARBA00023015"/>
    </source>
</evidence>
<evidence type="ECO:0000256" key="4">
    <source>
        <dbReference type="ARBA" id="ARBA00023163"/>
    </source>
</evidence>
<dbReference type="GO" id="GO:0003700">
    <property type="term" value="F:DNA-binding transcription factor activity"/>
    <property type="evidence" value="ECO:0007669"/>
    <property type="project" value="InterPro"/>
</dbReference>
<keyword evidence="4" id="KW-0804">Transcription</keyword>
<organism evidence="6">
    <name type="scientific">Proteinivorax tanatarense</name>
    <dbReference type="NCBI Taxonomy" id="1260629"/>
    <lineage>
        <taxon>Bacteria</taxon>
        <taxon>Bacillati</taxon>
        <taxon>Bacillota</taxon>
        <taxon>Clostridia</taxon>
        <taxon>Eubacteriales</taxon>
        <taxon>Proteinivoracaceae</taxon>
        <taxon>Proteinivorax</taxon>
    </lineage>
</organism>
<dbReference type="SUPFAM" id="SSF53850">
    <property type="entry name" value="Periplasmic binding protein-like II"/>
    <property type="match status" value="1"/>
</dbReference>
<dbReference type="PANTHER" id="PTHR30126:SF40">
    <property type="entry name" value="HTH-TYPE TRANSCRIPTIONAL REGULATOR GLTR"/>
    <property type="match status" value="1"/>
</dbReference>
<dbReference type="EMBL" id="CP158367">
    <property type="protein sequence ID" value="XBX74578.1"/>
    <property type="molecule type" value="Genomic_DNA"/>
</dbReference>
<dbReference type="PRINTS" id="PR00039">
    <property type="entry name" value="HTHLYSR"/>
</dbReference>
<dbReference type="Pfam" id="PF00126">
    <property type="entry name" value="HTH_1"/>
    <property type="match status" value="1"/>
</dbReference>
<dbReference type="FunFam" id="1.10.10.10:FF:000001">
    <property type="entry name" value="LysR family transcriptional regulator"/>
    <property type="match status" value="1"/>
</dbReference>
<dbReference type="NCBIfam" id="NF040786">
    <property type="entry name" value="LysR_Sec_metab"/>
    <property type="match status" value="1"/>
</dbReference>
<evidence type="ECO:0000313" key="6">
    <source>
        <dbReference type="EMBL" id="XBX74578.1"/>
    </source>
</evidence>
<accession>A0AAU7VLB0</accession>
<dbReference type="Pfam" id="PF03466">
    <property type="entry name" value="LysR_substrate"/>
    <property type="match status" value="1"/>
</dbReference>
<evidence type="ECO:0000256" key="3">
    <source>
        <dbReference type="ARBA" id="ARBA00023125"/>
    </source>
</evidence>
<comment type="similarity">
    <text evidence="1">Belongs to the LysR transcriptional regulatory family.</text>
</comment>
<dbReference type="PANTHER" id="PTHR30126">
    <property type="entry name" value="HTH-TYPE TRANSCRIPTIONAL REGULATOR"/>
    <property type="match status" value="1"/>
</dbReference>
<dbReference type="AlphaFoldDB" id="A0AAU7VLB0"/>
<evidence type="ECO:0000256" key="1">
    <source>
        <dbReference type="ARBA" id="ARBA00009437"/>
    </source>
</evidence>
<dbReference type="Gene3D" id="3.40.190.290">
    <property type="match status" value="1"/>
</dbReference>
<dbReference type="InterPro" id="IPR047788">
    <property type="entry name" value="LysR-like_Sec_metab"/>
</dbReference>
<dbReference type="InterPro" id="IPR036388">
    <property type="entry name" value="WH-like_DNA-bd_sf"/>
</dbReference>
<keyword evidence="2" id="KW-0805">Transcription regulation</keyword>
<keyword evidence="3" id="KW-0238">DNA-binding</keyword>